<accession>A0A2V0NZ61</accession>
<dbReference type="PANTHER" id="PTHR44329">
    <property type="entry name" value="SERINE/THREONINE-PROTEIN KINASE TNNI3K-RELATED"/>
    <property type="match status" value="1"/>
</dbReference>
<name>A0A2V0NZ61_9CHLO</name>
<dbReference type="InParanoid" id="A0A2V0NZ61"/>
<gene>
    <name evidence="3" type="ORF">Rsub_05742</name>
</gene>
<proteinExistence type="predicted"/>
<evidence type="ECO:0000259" key="2">
    <source>
        <dbReference type="PROSITE" id="PS50011"/>
    </source>
</evidence>
<protein>
    <recommendedName>
        <fullName evidence="2">Protein kinase domain-containing protein</fullName>
    </recommendedName>
</protein>
<dbReference type="PROSITE" id="PS50011">
    <property type="entry name" value="PROTEIN_KINASE_DOM"/>
    <property type="match status" value="1"/>
</dbReference>
<dbReference type="InterPro" id="IPR011009">
    <property type="entry name" value="Kinase-like_dom_sf"/>
</dbReference>
<feature type="compositionally biased region" description="Polar residues" evidence="1">
    <location>
        <begin position="11"/>
        <end position="22"/>
    </location>
</feature>
<dbReference type="InterPro" id="IPR001245">
    <property type="entry name" value="Ser-Thr/Tyr_kinase_cat_dom"/>
</dbReference>
<dbReference type="GO" id="GO:0004674">
    <property type="term" value="F:protein serine/threonine kinase activity"/>
    <property type="evidence" value="ECO:0007669"/>
    <property type="project" value="TreeGrafter"/>
</dbReference>
<evidence type="ECO:0000313" key="4">
    <source>
        <dbReference type="Proteomes" id="UP000247498"/>
    </source>
</evidence>
<evidence type="ECO:0000313" key="3">
    <source>
        <dbReference type="EMBL" id="GBF92906.1"/>
    </source>
</evidence>
<dbReference type="Gene3D" id="1.10.510.10">
    <property type="entry name" value="Transferase(Phosphotransferase) domain 1"/>
    <property type="match status" value="1"/>
</dbReference>
<evidence type="ECO:0000256" key="1">
    <source>
        <dbReference type="SAM" id="MobiDB-lite"/>
    </source>
</evidence>
<dbReference type="Pfam" id="PF07714">
    <property type="entry name" value="PK_Tyr_Ser-Thr"/>
    <property type="match status" value="1"/>
</dbReference>
<dbReference type="GO" id="GO:0005524">
    <property type="term" value="F:ATP binding"/>
    <property type="evidence" value="ECO:0007669"/>
    <property type="project" value="InterPro"/>
</dbReference>
<dbReference type="InterPro" id="IPR051681">
    <property type="entry name" value="Ser/Thr_Kinases-Pseudokinases"/>
</dbReference>
<keyword evidence="4" id="KW-1185">Reference proteome</keyword>
<comment type="caution">
    <text evidence="3">The sequence shown here is derived from an EMBL/GenBank/DDBJ whole genome shotgun (WGS) entry which is preliminary data.</text>
</comment>
<feature type="region of interest" description="Disordered" evidence="1">
    <location>
        <begin position="1"/>
        <end position="47"/>
    </location>
</feature>
<dbReference type="AlphaFoldDB" id="A0A2V0NZ61"/>
<dbReference type="OrthoDB" id="560052at2759"/>
<feature type="domain" description="Protein kinase" evidence="2">
    <location>
        <begin position="131"/>
        <end position="445"/>
    </location>
</feature>
<dbReference type="PANTHER" id="PTHR44329:SF214">
    <property type="entry name" value="PROTEIN KINASE DOMAIN-CONTAINING PROTEIN"/>
    <property type="match status" value="1"/>
</dbReference>
<sequence length="445" mass="44540">MGSCASVPCSADQQPQPRSQFQGAALAKASEHAWPAPQLGSSGSWGSSDSRILLERLGVTEDEAVLASGAALSSSCSEASGSVLGEEWGGGHASACSVECQGGQPLQPSDGGSSCHSACTWPQPCLWVEGLAVGACLSQNAGAAVYRGRWQGAPVAVKVMYTRGSQLSAAAHATEMAVVSGLAHPRVVSAYACLPDLEDTLGPAGATAFDFTIPDAGADDGPGPLLARRFRQAPPSGGAPCGAACNVLIMELCEGGNLRDALGRGDLGAAAAAGAPAASPAAAAAAGFVVAATEVLLDVASALAHLHSMRVVHGAVEAENVLLHADARRRGGFVAKLADFSRTVLLDEFGAPLGLMARLAGGDGGELGVALARCCDARGSASPVDDVRAFGGLIWDLFAASRRPPCQELASLAAACWSPAPPPMADVAAHLARLAGGRATPQGAN</sequence>
<dbReference type="InterPro" id="IPR000719">
    <property type="entry name" value="Prot_kinase_dom"/>
</dbReference>
<dbReference type="Gene3D" id="3.30.200.20">
    <property type="entry name" value="Phosphorylase Kinase, domain 1"/>
    <property type="match status" value="1"/>
</dbReference>
<dbReference type="STRING" id="307507.A0A2V0NZ61"/>
<organism evidence="3 4">
    <name type="scientific">Raphidocelis subcapitata</name>
    <dbReference type="NCBI Taxonomy" id="307507"/>
    <lineage>
        <taxon>Eukaryota</taxon>
        <taxon>Viridiplantae</taxon>
        <taxon>Chlorophyta</taxon>
        <taxon>core chlorophytes</taxon>
        <taxon>Chlorophyceae</taxon>
        <taxon>CS clade</taxon>
        <taxon>Sphaeropleales</taxon>
        <taxon>Selenastraceae</taxon>
        <taxon>Raphidocelis</taxon>
    </lineage>
</organism>
<dbReference type="SUPFAM" id="SSF56112">
    <property type="entry name" value="Protein kinase-like (PK-like)"/>
    <property type="match status" value="1"/>
</dbReference>
<dbReference type="EMBL" id="BDRX01000036">
    <property type="protein sequence ID" value="GBF92906.1"/>
    <property type="molecule type" value="Genomic_DNA"/>
</dbReference>
<dbReference type="Proteomes" id="UP000247498">
    <property type="component" value="Unassembled WGS sequence"/>
</dbReference>
<reference evidence="3 4" key="1">
    <citation type="journal article" date="2018" name="Sci. Rep.">
        <title>Raphidocelis subcapitata (=Pseudokirchneriella subcapitata) provides an insight into genome evolution and environmental adaptations in the Sphaeropleales.</title>
        <authorList>
            <person name="Suzuki S."/>
            <person name="Yamaguchi H."/>
            <person name="Nakajima N."/>
            <person name="Kawachi M."/>
        </authorList>
    </citation>
    <scope>NUCLEOTIDE SEQUENCE [LARGE SCALE GENOMIC DNA]</scope>
    <source>
        <strain evidence="3 4">NIES-35</strain>
    </source>
</reference>